<dbReference type="InterPro" id="IPR014564">
    <property type="entry name" value="UCP031503_TM"/>
</dbReference>
<proteinExistence type="predicted"/>
<evidence type="ECO:0000313" key="3">
    <source>
        <dbReference type="Proteomes" id="UP000051679"/>
    </source>
</evidence>
<feature type="transmembrane region" description="Helical" evidence="1">
    <location>
        <begin position="30"/>
        <end position="63"/>
    </location>
</feature>
<gene>
    <name evidence="2" type="ORF">FC18_GL000557</name>
</gene>
<sequence length="245" mass="25754">MNSMFALILTLAVLMLLVGGRRGLRSFSALMVNAIVLLLSVILMAGGFNPVTVGVVASIIILAATIFLSSADVRVAGPAFVASLIVMAILVFVVVGVISRSYTAGFGAEDGEELEGMSTALGVSFPDIAVAAGLISTLGAVAEAAIAVAAGINELDVVRDWRGIVQMGREIIGTAINTLFFGFFGGFAGLFIWFAQLKYPLWMIVNNKIFVGELLDVLFSVIAVILTVPVTSWVVRRRALAGKTK</sequence>
<comment type="caution">
    <text evidence="2">The sequence shown here is derived from an EMBL/GenBank/DDBJ whole genome shotgun (WGS) entry which is preliminary data.</text>
</comment>
<keyword evidence="3" id="KW-1185">Reference proteome</keyword>
<evidence type="ECO:0000313" key="2">
    <source>
        <dbReference type="EMBL" id="KRM54338.1"/>
    </source>
</evidence>
<feature type="transmembrane region" description="Helical" evidence="1">
    <location>
        <begin position="214"/>
        <end position="235"/>
    </location>
</feature>
<keyword evidence="1" id="KW-0472">Membrane</keyword>
<dbReference type="PANTHER" id="PTHR41771:SF1">
    <property type="entry name" value="MEMBRANE PROTEIN"/>
    <property type="match status" value="1"/>
</dbReference>
<dbReference type="PANTHER" id="PTHR41771">
    <property type="entry name" value="MEMBRANE PROTEIN-RELATED"/>
    <property type="match status" value="1"/>
</dbReference>
<organism evidence="2 3">
    <name type="scientific">Lacticaseibacillus sharpeae JCM 1186 = DSM 20505</name>
    <dbReference type="NCBI Taxonomy" id="1291052"/>
    <lineage>
        <taxon>Bacteria</taxon>
        <taxon>Bacillati</taxon>
        <taxon>Bacillota</taxon>
        <taxon>Bacilli</taxon>
        <taxon>Lactobacillales</taxon>
        <taxon>Lactobacillaceae</taxon>
        <taxon>Lacticaseibacillus</taxon>
    </lineage>
</organism>
<accession>A0A0R1ZJ29</accession>
<protein>
    <submittedName>
        <fullName evidence="2">Membrane protein</fullName>
    </submittedName>
</protein>
<name>A0A0R1ZJ29_9LACO</name>
<feature type="transmembrane region" description="Helical" evidence="1">
    <location>
        <begin position="128"/>
        <end position="150"/>
    </location>
</feature>
<dbReference type="Proteomes" id="UP000051679">
    <property type="component" value="Unassembled WGS sequence"/>
</dbReference>
<keyword evidence="1" id="KW-1133">Transmembrane helix</keyword>
<dbReference type="Pfam" id="PF07907">
    <property type="entry name" value="YibE_F"/>
    <property type="match status" value="1"/>
</dbReference>
<dbReference type="InterPro" id="IPR012507">
    <property type="entry name" value="YibE_F"/>
</dbReference>
<dbReference type="EMBL" id="AYYO01000056">
    <property type="protein sequence ID" value="KRM54338.1"/>
    <property type="molecule type" value="Genomic_DNA"/>
</dbReference>
<evidence type="ECO:0000256" key="1">
    <source>
        <dbReference type="SAM" id="Phobius"/>
    </source>
</evidence>
<dbReference type="STRING" id="1291052.FC18_GL000557"/>
<reference evidence="2 3" key="1">
    <citation type="journal article" date="2015" name="Genome Announc.">
        <title>Expanding the biotechnology potential of lactobacilli through comparative genomics of 213 strains and associated genera.</title>
        <authorList>
            <person name="Sun Z."/>
            <person name="Harris H.M."/>
            <person name="McCann A."/>
            <person name="Guo C."/>
            <person name="Argimon S."/>
            <person name="Zhang W."/>
            <person name="Yang X."/>
            <person name="Jeffery I.B."/>
            <person name="Cooney J.C."/>
            <person name="Kagawa T.F."/>
            <person name="Liu W."/>
            <person name="Song Y."/>
            <person name="Salvetti E."/>
            <person name="Wrobel A."/>
            <person name="Rasinkangas P."/>
            <person name="Parkhill J."/>
            <person name="Rea M.C."/>
            <person name="O'Sullivan O."/>
            <person name="Ritari J."/>
            <person name="Douillard F.P."/>
            <person name="Paul Ross R."/>
            <person name="Yang R."/>
            <person name="Briner A.E."/>
            <person name="Felis G.E."/>
            <person name="de Vos W.M."/>
            <person name="Barrangou R."/>
            <person name="Klaenhammer T.R."/>
            <person name="Caufield P.W."/>
            <person name="Cui Y."/>
            <person name="Zhang H."/>
            <person name="O'Toole P.W."/>
        </authorList>
    </citation>
    <scope>NUCLEOTIDE SEQUENCE [LARGE SCALE GENOMIC DNA]</scope>
    <source>
        <strain evidence="2 3">DSM 20505</strain>
    </source>
</reference>
<dbReference type="PATRIC" id="fig|1291052.5.peg.568"/>
<dbReference type="AlphaFoldDB" id="A0A0R1ZJ29"/>
<dbReference type="RefSeq" id="WP_054675791.1">
    <property type="nucleotide sequence ID" value="NZ_AYYO01000056.1"/>
</dbReference>
<dbReference type="PIRSF" id="PIRSF031503">
    <property type="entry name" value="UCP031503_mp"/>
    <property type="match status" value="1"/>
</dbReference>
<keyword evidence="1" id="KW-0812">Transmembrane</keyword>
<feature type="transmembrane region" description="Helical" evidence="1">
    <location>
        <begin position="171"/>
        <end position="194"/>
    </location>
</feature>
<dbReference type="OrthoDB" id="2414035at2"/>
<feature type="transmembrane region" description="Helical" evidence="1">
    <location>
        <begin position="75"/>
        <end position="98"/>
    </location>
</feature>